<evidence type="ECO:0000313" key="1">
    <source>
        <dbReference type="EMBL" id="KRL47302.1"/>
    </source>
</evidence>
<dbReference type="EMBL" id="AZEU01000100">
    <property type="protein sequence ID" value="KRL47302.1"/>
    <property type="molecule type" value="Genomic_DNA"/>
</dbReference>
<protein>
    <submittedName>
        <fullName evidence="1">Uncharacterized protein</fullName>
    </submittedName>
</protein>
<sequence>MLNYADKHIQAIATTHLSAKDARIKITESYADAFAKLTNSPIFGTNEEALAQLTLSYTSLLADKLLEALTALPDLHPAFAERLWLAPEIRTSGHSQITIYLATDSDNLPLLVIDSPLLDNATMLARNLPTLLQVTAKDDQTSPFDDNQLTALSTLVRGLYAADYGFKTVDETVLQPVDGLTFKTKYNNLTTLSSSTHVDNAGDITLSLDLNGAAVDSFHVQDDAGHDWMDLGTDNIDGNTFSWSSTTIPDELVGHALSLQVIVHAGEIAPALDELFVIASNHAILMRQGKAQGSYELALPNHEALSVVSNADSDTITLHYPQPTVQVLELNAKYPFLGEWLKAILPQRRAFN</sequence>
<reference evidence="1 2" key="1">
    <citation type="journal article" date="2015" name="Genome Announc.">
        <title>Expanding the biotechnology potential of lactobacilli through comparative genomics of 213 strains and associated genera.</title>
        <authorList>
            <person name="Sun Z."/>
            <person name="Harris H.M."/>
            <person name="McCann A."/>
            <person name="Guo C."/>
            <person name="Argimon S."/>
            <person name="Zhang W."/>
            <person name="Yang X."/>
            <person name="Jeffery I.B."/>
            <person name="Cooney J.C."/>
            <person name="Kagawa T.F."/>
            <person name="Liu W."/>
            <person name="Song Y."/>
            <person name="Salvetti E."/>
            <person name="Wrobel A."/>
            <person name="Rasinkangas P."/>
            <person name="Parkhill J."/>
            <person name="Rea M.C."/>
            <person name="O'Sullivan O."/>
            <person name="Ritari J."/>
            <person name="Douillard F.P."/>
            <person name="Paul Ross R."/>
            <person name="Yang R."/>
            <person name="Briner A.E."/>
            <person name="Felis G.E."/>
            <person name="de Vos W.M."/>
            <person name="Barrangou R."/>
            <person name="Klaenhammer T.R."/>
            <person name="Caufield P.W."/>
            <person name="Cui Y."/>
            <person name="Zhang H."/>
            <person name="O'Toole P.W."/>
        </authorList>
    </citation>
    <scope>NUCLEOTIDE SEQUENCE [LARGE SCALE GENOMIC DNA]</scope>
    <source>
        <strain evidence="1 2">DSM 13343</strain>
    </source>
</reference>
<dbReference type="Proteomes" id="UP000051790">
    <property type="component" value="Unassembled WGS sequence"/>
</dbReference>
<accession>A0A0R1QRI4</accession>
<name>A0A0R1QRI4_9LACO</name>
<proteinExistence type="predicted"/>
<organism evidence="1 2">
    <name type="scientific">Lacticaseibacillus manihotivorans DSM 13343 = JCM 12514</name>
    <dbReference type="NCBI Taxonomy" id="1423769"/>
    <lineage>
        <taxon>Bacteria</taxon>
        <taxon>Bacillati</taxon>
        <taxon>Bacillota</taxon>
        <taxon>Bacilli</taxon>
        <taxon>Lactobacillales</taxon>
        <taxon>Lactobacillaceae</taxon>
        <taxon>Lacticaseibacillus</taxon>
    </lineage>
</organism>
<dbReference type="PATRIC" id="fig|1423769.4.peg.323"/>
<dbReference type="AlphaFoldDB" id="A0A0R1QRI4"/>
<keyword evidence="2" id="KW-1185">Reference proteome</keyword>
<comment type="caution">
    <text evidence="1">The sequence shown here is derived from an EMBL/GenBank/DDBJ whole genome shotgun (WGS) entry which is preliminary data.</text>
</comment>
<dbReference type="OrthoDB" id="2314258at2"/>
<evidence type="ECO:0000313" key="2">
    <source>
        <dbReference type="Proteomes" id="UP000051790"/>
    </source>
</evidence>
<dbReference type="RefSeq" id="WP_054714540.1">
    <property type="nucleotide sequence ID" value="NZ_AZEU01000100.1"/>
</dbReference>
<gene>
    <name evidence="1" type="ORF">FD01_GL000300</name>
</gene>